<dbReference type="STRING" id="574375.AZF08_05070"/>
<feature type="transmembrane region" description="Helical" evidence="6">
    <location>
        <begin position="90"/>
        <end position="110"/>
    </location>
</feature>
<dbReference type="Proteomes" id="UP000027778">
    <property type="component" value="Unassembled WGS sequence"/>
</dbReference>
<feature type="transmembrane region" description="Helical" evidence="6">
    <location>
        <begin position="172"/>
        <end position="191"/>
    </location>
</feature>
<keyword evidence="7" id="KW-0131">Cell cycle</keyword>
<dbReference type="PIRSF" id="PIRSF038958">
    <property type="entry name" value="PG_synth_SpoVB"/>
    <property type="match status" value="1"/>
</dbReference>
<reference evidence="7 8" key="1">
    <citation type="submission" date="2014-06" db="EMBL/GenBank/DDBJ databases">
        <title>Draft genome sequence of Bacillus gaemokensis JCM 15801 (MCCC 1A00707).</title>
        <authorList>
            <person name="Lai Q."/>
            <person name="Liu Y."/>
            <person name="Shao Z."/>
        </authorList>
    </citation>
    <scope>NUCLEOTIDE SEQUENCE [LARGE SCALE GENOMIC DNA]</scope>
    <source>
        <strain evidence="7 8">JCM 15801</strain>
    </source>
</reference>
<feature type="transmembrane region" description="Helical" evidence="6">
    <location>
        <begin position="47"/>
        <end position="69"/>
    </location>
</feature>
<protein>
    <submittedName>
        <fullName evidence="7">Cell division protein</fullName>
    </submittedName>
</protein>
<comment type="caution">
    <text evidence="7">The sequence shown here is derived from an EMBL/GenBank/DDBJ whole genome shotgun (WGS) entry which is preliminary data.</text>
</comment>
<feature type="transmembrane region" description="Helical" evidence="6">
    <location>
        <begin position="12"/>
        <end position="35"/>
    </location>
</feature>
<dbReference type="RefSeq" id="WP_033674279.1">
    <property type="nucleotide sequence ID" value="NZ_JOTM01000006.1"/>
</dbReference>
<gene>
    <name evidence="7" type="ORF">BAGA_25530</name>
</gene>
<dbReference type="Pfam" id="PF01943">
    <property type="entry name" value="Polysacc_synt"/>
    <property type="match status" value="1"/>
</dbReference>
<feature type="transmembrane region" description="Helical" evidence="6">
    <location>
        <begin position="494"/>
        <end position="516"/>
    </location>
</feature>
<organism evidence="7 8">
    <name type="scientific">Bacillus gaemokensis</name>
    <dbReference type="NCBI Taxonomy" id="574375"/>
    <lineage>
        <taxon>Bacteria</taxon>
        <taxon>Bacillati</taxon>
        <taxon>Bacillota</taxon>
        <taxon>Bacilli</taxon>
        <taxon>Bacillales</taxon>
        <taxon>Bacillaceae</taxon>
        <taxon>Bacillus</taxon>
        <taxon>Bacillus cereus group</taxon>
    </lineage>
</organism>
<evidence type="ECO:0000313" key="7">
    <source>
        <dbReference type="EMBL" id="KEK24513.1"/>
    </source>
</evidence>
<proteinExistence type="predicted"/>
<keyword evidence="5 6" id="KW-0472">Membrane</keyword>
<dbReference type="OrthoDB" id="9775950at2"/>
<evidence type="ECO:0000256" key="1">
    <source>
        <dbReference type="ARBA" id="ARBA00004651"/>
    </source>
</evidence>
<dbReference type="eggNOG" id="COG2244">
    <property type="taxonomic scope" value="Bacteria"/>
</dbReference>
<dbReference type="AlphaFoldDB" id="A0A073KQ57"/>
<keyword evidence="7" id="KW-0132">Cell division</keyword>
<evidence type="ECO:0000313" key="8">
    <source>
        <dbReference type="Proteomes" id="UP000027778"/>
    </source>
</evidence>
<dbReference type="InterPro" id="IPR002797">
    <property type="entry name" value="Polysacc_synth"/>
</dbReference>
<evidence type="ECO:0000256" key="5">
    <source>
        <dbReference type="ARBA" id="ARBA00023136"/>
    </source>
</evidence>
<feature type="transmembrane region" description="Helical" evidence="6">
    <location>
        <begin position="339"/>
        <end position="362"/>
    </location>
</feature>
<feature type="transmembrane region" description="Helical" evidence="6">
    <location>
        <begin position="298"/>
        <end position="318"/>
    </location>
</feature>
<dbReference type="InterPro" id="IPR024923">
    <property type="entry name" value="PG_synth_SpoVB"/>
</dbReference>
<dbReference type="PANTHER" id="PTHR30250">
    <property type="entry name" value="PST FAMILY PREDICTED COLANIC ACID TRANSPORTER"/>
    <property type="match status" value="1"/>
</dbReference>
<dbReference type="PANTHER" id="PTHR30250:SF21">
    <property type="entry name" value="LIPID II FLIPPASE MURJ"/>
    <property type="match status" value="1"/>
</dbReference>
<comment type="subcellular location">
    <subcellularLocation>
        <location evidence="1">Cell membrane</location>
        <topology evidence="1">Multi-pass membrane protein</topology>
    </subcellularLocation>
</comment>
<dbReference type="GO" id="GO:0051301">
    <property type="term" value="P:cell division"/>
    <property type="evidence" value="ECO:0007669"/>
    <property type="project" value="UniProtKB-KW"/>
</dbReference>
<keyword evidence="3 6" id="KW-0812">Transmembrane</keyword>
<feature type="transmembrane region" description="Helical" evidence="6">
    <location>
        <begin position="197"/>
        <end position="217"/>
    </location>
</feature>
<evidence type="ECO:0000256" key="6">
    <source>
        <dbReference type="SAM" id="Phobius"/>
    </source>
</evidence>
<dbReference type="InterPro" id="IPR050833">
    <property type="entry name" value="Poly_Biosynth_Transport"/>
</dbReference>
<name>A0A073KQ57_9BACI</name>
<feature type="transmembrane region" description="Helical" evidence="6">
    <location>
        <begin position="130"/>
        <end position="151"/>
    </location>
</feature>
<evidence type="ECO:0000256" key="4">
    <source>
        <dbReference type="ARBA" id="ARBA00022989"/>
    </source>
</evidence>
<feature type="transmembrane region" description="Helical" evidence="6">
    <location>
        <begin position="402"/>
        <end position="420"/>
    </location>
</feature>
<feature type="transmembrane region" description="Helical" evidence="6">
    <location>
        <begin position="374"/>
        <end position="393"/>
    </location>
</feature>
<dbReference type="CDD" id="cd13124">
    <property type="entry name" value="MATE_SpoVB_like"/>
    <property type="match status" value="1"/>
</dbReference>
<accession>A0A073KQ57</accession>
<sequence length="550" mass="60376">MSDSKFLRGTLIVTLGTFLVKFLGMIYVFPFHALVGTEGGTLYTYGYIPYTIFLSIATAGVPLAVSKFVSKYNALGDYKTSRRMFRSGMIMMIATGVLSFLLLYMSAPLFAEAMLGKKSIHHNVEEVTTIIRLVSFALIVVPAASLIRGFFQGHQSMGPTTVSQIIEQIIRIVFLLAGSFIVIKVVGGSVATAVGVATFAAFVSAVGALGVLVWYWLKRKKYLDQHVIEQTVPESTVSTVQLFKELFAYAIPYVVVGLTIPLYQQIDTLTFNSIMQAIGQGDIAERALGIFTMWTHKLIMIPVSLATAFSLTLVPAITKSFTERQFRYLKLQITQTFQANMFLTLPAVIGISTLAYPIYTAFYEKDPLGGQVLMWYAPVALLFALFTVTAAILQGINQQKHAIIALGMGVILKFLCNVILIRYFGAIGAVVATGIGFLASIWYTNKQIRKYAHYSFGVVYKRTFQIAVLTLVMVIVVKLSQGMLSFMISSESRFGALITVAICAGIGGLAYGYLAIRMGVLERVFGGESLEKIQRKLGSRLKIKIKTKGA</sequence>
<keyword evidence="4 6" id="KW-1133">Transmembrane helix</keyword>
<dbReference type="GO" id="GO:0005886">
    <property type="term" value="C:plasma membrane"/>
    <property type="evidence" value="ECO:0007669"/>
    <property type="project" value="UniProtKB-SubCell"/>
</dbReference>
<evidence type="ECO:0000256" key="3">
    <source>
        <dbReference type="ARBA" id="ARBA00022692"/>
    </source>
</evidence>
<feature type="transmembrane region" description="Helical" evidence="6">
    <location>
        <begin position="426"/>
        <end position="445"/>
    </location>
</feature>
<feature type="transmembrane region" description="Helical" evidence="6">
    <location>
        <begin position="466"/>
        <end position="488"/>
    </location>
</feature>
<dbReference type="EMBL" id="JOTM01000006">
    <property type="protein sequence ID" value="KEK24513.1"/>
    <property type="molecule type" value="Genomic_DNA"/>
</dbReference>
<keyword evidence="8" id="KW-1185">Reference proteome</keyword>
<evidence type="ECO:0000256" key="2">
    <source>
        <dbReference type="ARBA" id="ARBA00022475"/>
    </source>
</evidence>
<feature type="transmembrane region" description="Helical" evidence="6">
    <location>
        <begin position="246"/>
        <end position="266"/>
    </location>
</feature>
<keyword evidence="2" id="KW-1003">Cell membrane</keyword>